<comment type="similarity">
    <text evidence="1">Belongs to the GMC oxidoreductase family.</text>
</comment>
<dbReference type="GO" id="GO:0050660">
    <property type="term" value="F:flavin adenine dinucleotide binding"/>
    <property type="evidence" value="ECO:0007669"/>
    <property type="project" value="InterPro"/>
</dbReference>
<organism evidence="4 5">
    <name type="scientific">Conoideocrella luteorostrata</name>
    <dbReference type="NCBI Taxonomy" id="1105319"/>
    <lineage>
        <taxon>Eukaryota</taxon>
        <taxon>Fungi</taxon>
        <taxon>Dikarya</taxon>
        <taxon>Ascomycota</taxon>
        <taxon>Pezizomycotina</taxon>
        <taxon>Sordariomycetes</taxon>
        <taxon>Hypocreomycetidae</taxon>
        <taxon>Hypocreales</taxon>
        <taxon>Clavicipitaceae</taxon>
        <taxon>Conoideocrella</taxon>
    </lineage>
</organism>
<dbReference type="Pfam" id="PF05199">
    <property type="entry name" value="GMC_oxred_C"/>
    <property type="match status" value="1"/>
</dbReference>
<evidence type="ECO:0000256" key="1">
    <source>
        <dbReference type="ARBA" id="ARBA00010790"/>
    </source>
</evidence>
<dbReference type="Proteomes" id="UP001251528">
    <property type="component" value="Unassembled WGS sequence"/>
</dbReference>
<dbReference type="Gene3D" id="3.30.560.10">
    <property type="entry name" value="Glucose Oxidase, domain 3"/>
    <property type="match status" value="1"/>
</dbReference>
<dbReference type="SUPFAM" id="SSF51905">
    <property type="entry name" value="FAD/NAD(P)-binding domain"/>
    <property type="match status" value="1"/>
</dbReference>
<feature type="region of interest" description="Disordered" evidence="2">
    <location>
        <begin position="1"/>
        <end position="26"/>
    </location>
</feature>
<protein>
    <recommendedName>
        <fullName evidence="3">Glucose-methanol-choline oxidoreductase C-terminal domain-containing protein</fullName>
    </recommendedName>
</protein>
<dbReference type="AlphaFoldDB" id="A0AAJ0CMX9"/>
<dbReference type="InterPro" id="IPR036188">
    <property type="entry name" value="FAD/NAD-bd_sf"/>
</dbReference>
<dbReference type="InterPro" id="IPR012132">
    <property type="entry name" value="GMC_OxRdtase"/>
</dbReference>
<dbReference type="PANTHER" id="PTHR11552">
    <property type="entry name" value="GLUCOSE-METHANOL-CHOLINE GMC OXIDOREDUCTASE"/>
    <property type="match status" value="1"/>
</dbReference>
<name>A0AAJ0CMX9_9HYPO</name>
<proteinExistence type="inferred from homology"/>
<keyword evidence="5" id="KW-1185">Reference proteome</keyword>
<dbReference type="InterPro" id="IPR007867">
    <property type="entry name" value="GMC_OxRtase_C"/>
</dbReference>
<sequence length="111" mass="11925">MSSGLVFSANSSVSNESALDKETNPTFSLDDDDAIKQWMRQTVATRFHLLGTCKMAAESNFGVVDNELNVYGVKGLKIADLSMAPGIVAVNTMNTAVILSEKAADIIIREL</sequence>
<feature type="compositionally biased region" description="Polar residues" evidence="2">
    <location>
        <begin position="1"/>
        <end position="17"/>
    </location>
</feature>
<dbReference type="EMBL" id="JASWJB010000120">
    <property type="protein sequence ID" value="KAK2596123.1"/>
    <property type="molecule type" value="Genomic_DNA"/>
</dbReference>
<dbReference type="Gene3D" id="3.50.50.60">
    <property type="entry name" value="FAD/NAD(P)-binding domain"/>
    <property type="match status" value="1"/>
</dbReference>
<reference evidence="4" key="1">
    <citation type="submission" date="2023-06" db="EMBL/GenBank/DDBJ databases">
        <title>Conoideocrella luteorostrata (Hypocreales: Clavicipitaceae), a potential biocontrol fungus for elongate hemlock scale in United States Christmas tree production areas.</title>
        <authorList>
            <person name="Barrett H."/>
            <person name="Lovett B."/>
            <person name="Macias A.M."/>
            <person name="Stajich J.E."/>
            <person name="Kasson M.T."/>
        </authorList>
    </citation>
    <scope>NUCLEOTIDE SEQUENCE</scope>
    <source>
        <strain evidence="4">ARSEF 14590</strain>
    </source>
</reference>
<comment type="caution">
    <text evidence="4">The sequence shown here is derived from an EMBL/GenBank/DDBJ whole genome shotgun (WGS) entry which is preliminary data.</text>
</comment>
<dbReference type="PANTHER" id="PTHR11552:SF78">
    <property type="entry name" value="GLUCOSE-METHANOL-CHOLINE OXIDOREDUCTASE N-TERMINAL DOMAIN-CONTAINING PROTEIN"/>
    <property type="match status" value="1"/>
</dbReference>
<feature type="domain" description="Glucose-methanol-choline oxidoreductase C-terminal" evidence="3">
    <location>
        <begin position="18"/>
        <end position="99"/>
    </location>
</feature>
<accession>A0AAJ0CMX9</accession>
<dbReference type="GO" id="GO:0016614">
    <property type="term" value="F:oxidoreductase activity, acting on CH-OH group of donors"/>
    <property type="evidence" value="ECO:0007669"/>
    <property type="project" value="InterPro"/>
</dbReference>
<evidence type="ECO:0000259" key="3">
    <source>
        <dbReference type="Pfam" id="PF05199"/>
    </source>
</evidence>
<gene>
    <name evidence="4" type="ORF">QQS21_006470</name>
</gene>
<evidence type="ECO:0000313" key="4">
    <source>
        <dbReference type="EMBL" id="KAK2596123.1"/>
    </source>
</evidence>
<evidence type="ECO:0000256" key="2">
    <source>
        <dbReference type="SAM" id="MobiDB-lite"/>
    </source>
</evidence>
<evidence type="ECO:0000313" key="5">
    <source>
        <dbReference type="Proteomes" id="UP001251528"/>
    </source>
</evidence>